<dbReference type="OrthoDB" id="6689311at2"/>
<dbReference type="EMBL" id="FTMA01000001">
    <property type="protein sequence ID" value="SIQ13276.1"/>
    <property type="molecule type" value="Genomic_DNA"/>
</dbReference>
<dbReference type="AlphaFoldDB" id="A0A1N6QA24"/>
<reference evidence="2" key="1">
    <citation type="submission" date="2017-01" db="EMBL/GenBank/DDBJ databases">
        <authorList>
            <person name="Varghese N."/>
            <person name="Submissions S."/>
        </authorList>
    </citation>
    <scope>NUCLEOTIDE SEQUENCE [LARGE SCALE GENOMIC DNA]</scope>
    <source>
        <strain evidence="2">DSM 15366</strain>
    </source>
</reference>
<evidence type="ECO:0000313" key="1">
    <source>
        <dbReference type="EMBL" id="SIQ13276.1"/>
    </source>
</evidence>
<organism evidence="1 2">
    <name type="scientific">Maribacter ulvicola</name>
    <dbReference type="NCBI Taxonomy" id="228959"/>
    <lineage>
        <taxon>Bacteria</taxon>
        <taxon>Pseudomonadati</taxon>
        <taxon>Bacteroidota</taxon>
        <taxon>Flavobacteriia</taxon>
        <taxon>Flavobacteriales</taxon>
        <taxon>Flavobacteriaceae</taxon>
        <taxon>Maribacter</taxon>
    </lineage>
</organism>
<sequence>MEKTRAVIIANSSSFKEFEYYFSIIEIAEESVNKKPDVTIDCCKSLIEGVSKTILITLDSNYNKNNKLVDGVKALKLFDKAIKLISKYDQSLIGKETEFLSKSRELVDTIINIRNDRGEISHGKFIPKPNEIISTSEFALFVINLTDSIVSFMLKILFQIDIPKTGRIDYDDEKMEEYNIWLDDSTDFPIKKAKYSQLLYENDYDEYESRYSDEFLKTDETEEEVEEEKPIETEVPEKAVVEVEKPKEEIKKLVNTFDEASFWVEQTTEKVSTFAETENLKTGELKNLITDYLFSDKKPLRDDVAMAMNEKPALKDKAKIIVPLTDKITAFADKLKNTTEEEE</sequence>
<accession>A0A1N6QA24</accession>
<gene>
    <name evidence="1" type="ORF">SAMN05421797_101804</name>
</gene>
<proteinExistence type="predicted"/>
<name>A0A1N6QA24_9FLAO</name>
<evidence type="ECO:0000313" key="2">
    <source>
        <dbReference type="Proteomes" id="UP000186953"/>
    </source>
</evidence>
<keyword evidence="2" id="KW-1185">Reference proteome</keyword>
<protein>
    <submittedName>
        <fullName evidence="1">Abortive infection C-terminus</fullName>
    </submittedName>
</protein>
<dbReference type="RefSeq" id="WP_076547013.1">
    <property type="nucleotide sequence ID" value="NZ_FTMA01000001.1"/>
</dbReference>
<dbReference type="STRING" id="228959.SAMN05421797_101804"/>
<dbReference type="Proteomes" id="UP000186953">
    <property type="component" value="Unassembled WGS sequence"/>
</dbReference>